<comment type="caution">
    <text evidence="2">The sequence shown here is derived from an EMBL/GenBank/DDBJ whole genome shotgun (WGS) entry which is preliminary data.</text>
</comment>
<organism evidence="2 3">
    <name type="scientific">Hirundo rustica rustica</name>
    <dbReference type="NCBI Taxonomy" id="333673"/>
    <lineage>
        <taxon>Eukaryota</taxon>
        <taxon>Metazoa</taxon>
        <taxon>Chordata</taxon>
        <taxon>Craniata</taxon>
        <taxon>Vertebrata</taxon>
        <taxon>Euteleostomi</taxon>
        <taxon>Archelosauria</taxon>
        <taxon>Archosauria</taxon>
        <taxon>Dinosauria</taxon>
        <taxon>Saurischia</taxon>
        <taxon>Theropoda</taxon>
        <taxon>Coelurosauria</taxon>
        <taxon>Aves</taxon>
        <taxon>Neognathae</taxon>
        <taxon>Neoaves</taxon>
        <taxon>Telluraves</taxon>
        <taxon>Australaves</taxon>
        <taxon>Passeriformes</taxon>
        <taxon>Sylvioidea</taxon>
        <taxon>Hirundinidae</taxon>
        <taxon>Hirundo</taxon>
    </lineage>
</organism>
<dbReference type="EMBL" id="QRBI01000131">
    <property type="protein sequence ID" value="RMC03362.1"/>
    <property type="molecule type" value="Genomic_DNA"/>
</dbReference>
<gene>
    <name evidence="2" type="ORF">DUI87_20558</name>
</gene>
<keyword evidence="3" id="KW-1185">Reference proteome</keyword>
<feature type="region of interest" description="Disordered" evidence="1">
    <location>
        <begin position="1"/>
        <end position="48"/>
    </location>
</feature>
<dbReference type="AlphaFoldDB" id="A0A3M0JQR5"/>
<evidence type="ECO:0000256" key="1">
    <source>
        <dbReference type="SAM" id="MobiDB-lite"/>
    </source>
</evidence>
<protein>
    <submittedName>
        <fullName evidence="2">Uncharacterized protein</fullName>
    </submittedName>
</protein>
<feature type="compositionally biased region" description="Polar residues" evidence="1">
    <location>
        <begin position="13"/>
        <end position="26"/>
    </location>
</feature>
<sequence length="171" mass="18513">MTPPSQKPRLEQPQGTTSLMDTQNPHRGNMSHCPAASPGEEAPTTLLAPAPAPSLFRSEAIPTHDPVSFWKEVKQRTVASGDIERAERISVPMSLPSSEDWLQGGKTVAAFRVHKGADFTGQIQAMVSAPTPPVTIPAKIRIAQLIPFKSSVPKTDSRDQRDQGFVPTEEP</sequence>
<evidence type="ECO:0000313" key="3">
    <source>
        <dbReference type="Proteomes" id="UP000269221"/>
    </source>
</evidence>
<reference evidence="2 3" key="1">
    <citation type="submission" date="2018-07" db="EMBL/GenBank/DDBJ databases">
        <title>A high quality draft genome assembly of the barn swallow (H. rustica rustica).</title>
        <authorList>
            <person name="Formenti G."/>
            <person name="Chiara M."/>
            <person name="Poveda L."/>
            <person name="Francoijs K.-J."/>
            <person name="Bonisoli-Alquati A."/>
            <person name="Canova L."/>
            <person name="Gianfranceschi L."/>
            <person name="Horner D.S."/>
            <person name="Saino N."/>
        </authorList>
    </citation>
    <scope>NUCLEOTIDE SEQUENCE [LARGE SCALE GENOMIC DNA]</scope>
    <source>
        <strain evidence="2">Chelidonia</strain>
        <tissue evidence="2">Blood</tissue>
    </source>
</reference>
<name>A0A3M0JQR5_HIRRU</name>
<accession>A0A3M0JQR5</accession>
<proteinExistence type="predicted"/>
<evidence type="ECO:0000313" key="2">
    <source>
        <dbReference type="EMBL" id="RMC03362.1"/>
    </source>
</evidence>
<dbReference type="OrthoDB" id="10465466at2759"/>
<dbReference type="Proteomes" id="UP000269221">
    <property type="component" value="Unassembled WGS sequence"/>
</dbReference>
<feature type="region of interest" description="Disordered" evidence="1">
    <location>
        <begin position="151"/>
        <end position="171"/>
    </location>
</feature>